<name>J9G2Z0_9ZZZZ</name>
<dbReference type="AlphaFoldDB" id="J9G2Z0"/>
<sequence>MRFRSSALRWEPLQAWLCLKGCRWRPSKSWYTALCW</sequence>
<accession>J9G2Z0</accession>
<reference evidence="1" key="1">
    <citation type="journal article" date="2012" name="PLoS ONE">
        <title>Gene sets for utilization of primary and secondary nutrition supplies in the distal gut of endangered iberian lynx.</title>
        <authorList>
            <person name="Alcaide M."/>
            <person name="Messina E."/>
            <person name="Richter M."/>
            <person name="Bargiela R."/>
            <person name="Peplies J."/>
            <person name="Huws S.A."/>
            <person name="Newbold C.J."/>
            <person name="Golyshin P.N."/>
            <person name="Simon M.A."/>
            <person name="Lopez G."/>
            <person name="Yakimov M.M."/>
            <person name="Ferrer M."/>
        </authorList>
    </citation>
    <scope>NUCLEOTIDE SEQUENCE</scope>
</reference>
<dbReference type="EMBL" id="AMCI01003047">
    <property type="protein sequence ID" value="EJX01214.1"/>
    <property type="molecule type" value="Genomic_DNA"/>
</dbReference>
<gene>
    <name evidence="1" type="ORF">EVA_10680</name>
</gene>
<organism evidence="1">
    <name type="scientific">gut metagenome</name>
    <dbReference type="NCBI Taxonomy" id="749906"/>
    <lineage>
        <taxon>unclassified sequences</taxon>
        <taxon>metagenomes</taxon>
        <taxon>organismal metagenomes</taxon>
    </lineage>
</organism>
<comment type="caution">
    <text evidence="1">The sequence shown here is derived from an EMBL/GenBank/DDBJ whole genome shotgun (WGS) entry which is preliminary data.</text>
</comment>
<proteinExistence type="predicted"/>
<protein>
    <submittedName>
        <fullName evidence="1">Uncharacterized protein</fullName>
    </submittedName>
</protein>
<evidence type="ECO:0000313" key="1">
    <source>
        <dbReference type="EMBL" id="EJX01214.1"/>
    </source>
</evidence>